<dbReference type="Proteomes" id="UP000494119">
    <property type="component" value="Unassembled WGS sequence"/>
</dbReference>
<name>A0A6J5GIG4_9BURK</name>
<evidence type="ECO:0000313" key="2">
    <source>
        <dbReference type="Proteomes" id="UP000494119"/>
    </source>
</evidence>
<keyword evidence="2" id="KW-1185">Reference proteome</keyword>
<sequence>MERFSGPGSKCATWAWISSTSSVSSVGLARRPSCQSDERACFTAMPERATPRTSQTVFNGRPSATRANAQSGFLNGPLNGFFLDFDFHRLLPEQSLQFLDFLDCGGQLRCRYNGFARLHCRQAAFLVLLAPAKHLVRIHAVPPRYGRHRCARRQRFLHDGDFFLGRASPTTPRLGQNFDEFHVMTRLTDRHKTIPYFKRVLVSSDTWGRSSGRNQRRHFSIERWRCVTSHFLISTIADAITKKQYFHEQA</sequence>
<organism evidence="1 2">
    <name type="scientific">Paraburkholderia caffeinitolerans</name>
    <dbReference type="NCBI Taxonomy" id="1723730"/>
    <lineage>
        <taxon>Bacteria</taxon>
        <taxon>Pseudomonadati</taxon>
        <taxon>Pseudomonadota</taxon>
        <taxon>Betaproteobacteria</taxon>
        <taxon>Burkholderiales</taxon>
        <taxon>Burkholderiaceae</taxon>
        <taxon>Paraburkholderia</taxon>
    </lineage>
</organism>
<dbReference type="AlphaFoldDB" id="A0A6J5GIG4"/>
<reference evidence="1 2" key="1">
    <citation type="submission" date="2020-04" db="EMBL/GenBank/DDBJ databases">
        <authorList>
            <person name="De Canck E."/>
        </authorList>
    </citation>
    <scope>NUCLEOTIDE SEQUENCE [LARGE SCALE GENOMIC DNA]</scope>
    <source>
        <strain evidence="1 2">LMG 28688</strain>
    </source>
</reference>
<evidence type="ECO:0000313" key="1">
    <source>
        <dbReference type="EMBL" id="CAB3801291.1"/>
    </source>
</evidence>
<dbReference type="EMBL" id="CADIKL010000034">
    <property type="protein sequence ID" value="CAB3801291.1"/>
    <property type="molecule type" value="Genomic_DNA"/>
</dbReference>
<proteinExistence type="predicted"/>
<gene>
    <name evidence="1" type="ORF">LMG28688_05313</name>
</gene>
<protein>
    <submittedName>
        <fullName evidence="1">Uncharacterized protein</fullName>
    </submittedName>
</protein>
<accession>A0A6J5GIG4</accession>